<name>A0A6M8HQJ6_9PROT</name>
<feature type="transmembrane region" description="Helical" evidence="1">
    <location>
        <begin position="38"/>
        <end position="60"/>
    </location>
</feature>
<dbReference type="PANTHER" id="PTHR38598">
    <property type="entry name" value="INNER MEMBRANE PROTEIN YJCH"/>
    <property type="match status" value="1"/>
</dbReference>
<evidence type="ECO:0000256" key="1">
    <source>
        <dbReference type="SAM" id="Phobius"/>
    </source>
</evidence>
<reference evidence="2 3" key="1">
    <citation type="journal article" date="2014" name="World J. Microbiol. Biotechnol.">
        <title>Biodiversity and physiological characteristics of Antarctic and Arctic lichens-associated bacteria.</title>
        <authorList>
            <person name="Lee Y.M."/>
            <person name="Kim E.H."/>
            <person name="Lee H.K."/>
            <person name="Hong S.G."/>
        </authorList>
    </citation>
    <scope>NUCLEOTIDE SEQUENCE [LARGE SCALE GENOMIC DNA]</scope>
    <source>
        <strain evidence="2 3">PAMC 26569</strain>
    </source>
</reference>
<keyword evidence="1" id="KW-1133">Transmembrane helix</keyword>
<proteinExistence type="predicted"/>
<dbReference type="EMBL" id="CP053708">
    <property type="protein sequence ID" value="QKE90739.1"/>
    <property type="molecule type" value="Genomic_DNA"/>
</dbReference>
<dbReference type="KEGG" id="lck:HN018_12435"/>
<dbReference type="PANTHER" id="PTHR38598:SF1">
    <property type="entry name" value="INNER MEMBRANE PROTEIN YJCH"/>
    <property type="match status" value="1"/>
</dbReference>
<gene>
    <name evidence="2" type="ORF">HN018_12435</name>
</gene>
<sequence length="114" mass="12628">MMPTAYARPTTTAVDETRSERISADPAFLELVRRRDRLGFVVVGSIVVIYFGYILLLAFAPGLMCSHVTTTITAGFPLGLGVLIATFLLVAFYVWRSRTILDRMSDEIVNRSAP</sequence>
<evidence type="ECO:0000313" key="2">
    <source>
        <dbReference type="EMBL" id="QKE90739.1"/>
    </source>
</evidence>
<dbReference type="RefSeq" id="WP_171836380.1">
    <property type="nucleotide sequence ID" value="NZ_CP053708.1"/>
</dbReference>
<evidence type="ECO:0000313" key="3">
    <source>
        <dbReference type="Proteomes" id="UP000500767"/>
    </source>
</evidence>
<dbReference type="GO" id="GO:0005886">
    <property type="term" value="C:plasma membrane"/>
    <property type="evidence" value="ECO:0007669"/>
    <property type="project" value="TreeGrafter"/>
</dbReference>
<dbReference type="Pfam" id="PF04341">
    <property type="entry name" value="DUF485"/>
    <property type="match status" value="1"/>
</dbReference>
<dbReference type="InterPro" id="IPR052959">
    <property type="entry name" value="Inner_membrane_assoc"/>
</dbReference>
<dbReference type="Proteomes" id="UP000500767">
    <property type="component" value="Chromosome"/>
</dbReference>
<feature type="transmembrane region" description="Helical" evidence="1">
    <location>
        <begin position="72"/>
        <end position="95"/>
    </location>
</feature>
<protein>
    <submittedName>
        <fullName evidence="2">DUF485 domain-containing protein</fullName>
    </submittedName>
</protein>
<organism evidence="2 3">
    <name type="scientific">Lichenicola cladoniae</name>
    <dbReference type="NCBI Taxonomy" id="1484109"/>
    <lineage>
        <taxon>Bacteria</taxon>
        <taxon>Pseudomonadati</taxon>
        <taxon>Pseudomonadota</taxon>
        <taxon>Alphaproteobacteria</taxon>
        <taxon>Acetobacterales</taxon>
        <taxon>Acetobacteraceae</taxon>
        <taxon>Lichenicola</taxon>
    </lineage>
</organism>
<keyword evidence="1" id="KW-0812">Transmembrane</keyword>
<accession>A0A6M8HQJ6</accession>
<keyword evidence="1" id="KW-0472">Membrane</keyword>
<dbReference type="AlphaFoldDB" id="A0A6M8HQJ6"/>
<keyword evidence="3" id="KW-1185">Reference proteome</keyword>
<dbReference type="InterPro" id="IPR007436">
    <property type="entry name" value="DUF485"/>
</dbReference>